<evidence type="ECO:0000256" key="2">
    <source>
        <dbReference type="ARBA" id="ARBA00004651"/>
    </source>
</evidence>
<keyword evidence="5" id="KW-0813">Transport</keyword>
<organism evidence="11 12">
    <name type="scientific">Rubinisphaera italica</name>
    <dbReference type="NCBI Taxonomy" id="2527969"/>
    <lineage>
        <taxon>Bacteria</taxon>
        <taxon>Pseudomonadati</taxon>
        <taxon>Planctomycetota</taxon>
        <taxon>Planctomycetia</taxon>
        <taxon>Planctomycetales</taxon>
        <taxon>Planctomycetaceae</taxon>
        <taxon>Rubinisphaera</taxon>
    </lineage>
</organism>
<accession>A0A5C5XDG0</accession>
<feature type="transmembrane region" description="Helical" evidence="10">
    <location>
        <begin position="112"/>
        <end position="132"/>
    </location>
</feature>
<name>A0A5C5XDG0_9PLAN</name>
<dbReference type="AlphaFoldDB" id="A0A5C5XDG0"/>
<evidence type="ECO:0000256" key="6">
    <source>
        <dbReference type="ARBA" id="ARBA00022475"/>
    </source>
</evidence>
<comment type="subcellular location">
    <subcellularLocation>
        <location evidence="2">Cell membrane</location>
        <topology evidence="2">Multi-pass membrane protein</topology>
    </subcellularLocation>
</comment>
<dbReference type="RefSeq" id="WP_146502913.1">
    <property type="nucleotide sequence ID" value="NZ_SJPG01000001.1"/>
</dbReference>
<evidence type="ECO:0000256" key="3">
    <source>
        <dbReference type="ARBA" id="ARBA00006669"/>
    </source>
</evidence>
<evidence type="ECO:0000256" key="7">
    <source>
        <dbReference type="ARBA" id="ARBA00022692"/>
    </source>
</evidence>
<comment type="function">
    <text evidence="1">Required for nicotinamide riboside transport across the inner membrane.</text>
</comment>
<dbReference type="NCBIfam" id="TIGR01528">
    <property type="entry name" value="NMN_trans_PnuC"/>
    <property type="match status" value="1"/>
</dbReference>
<dbReference type="Pfam" id="PF04973">
    <property type="entry name" value="NMN_transporter"/>
    <property type="match status" value="1"/>
</dbReference>
<evidence type="ECO:0000313" key="11">
    <source>
        <dbReference type="EMBL" id="TWT60848.1"/>
    </source>
</evidence>
<evidence type="ECO:0000256" key="10">
    <source>
        <dbReference type="SAM" id="Phobius"/>
    </source>
</evidence>
<evidence type="ECO:0000256" key="8">
    <source>
        <dbReference type="ARBA" id="ARBA00022989"/>
    </source>
</evidence>
<evidence type="ECO:0000256" key="5">
    <source>
        <dbReference type="ARBA" id="ARBA00022448"/>
    </source>
</evidence>
<dbReference type="GO" id="GO:0034257">
    <property type="term" value="F:nicotinamide riboside transmembrane transporter activity"/>
    <property type="evidence" value="ECO:0007669"/>
    <property type="project" value="InterPro"/>
</dbReference>
<dbReference type="PANTHER" id="PTHR36122:SF2">
    <property type="entry name" value="NICOTINAMIDE RIBOSIDE TRANSPORTER PNUC"/>
    <property type="match status" value="1"/>
</dbReference>
<reference evidence="11 12" key="1">
    <citation type="submission" date="2019-02" db="EMBL/GenBank/DDBJ databases">
        <title>Deep-cultivation of Planctomycetes and their phenomic and genomic characterization uncovers novel biology.</title>
        <authorList>
            <person name="Wiegand S."/>
            <person name="Jogler M."/>
            <person name="Boedeker C."/>
            <person name="Pinto D."/>
            <person name="Vollmers J."/>
            <person name="Rivas-Marin E."/>
            <person name="Kohn T."/>
            <person name="Peeters S.H."/>
            <person name="Heuer A."/>
            <person name="Rast P."/>
            <person name="Oberbeckmann S."/>
            <person name="Bunk B."/>
            <person name="Jeske O."/>
            <person name="Meyerdierks A."/>
            <person name="Storesund J.E."/>
            <person name="Kallscheuer N."/>
            <person name="Luecker S."/>
            <person name="Lage O.M."/>
            <person name="Pohl T."/>
            <person name="Merkel B.J."/>
            <person name="Hornburger P."/>
            <person name="Mueller R.-W."/>
            <person name="Bruemmer F."/>
            <person name="Labrenz M."/>
            <person name="Spormann A.M."/>
            <person name="Op Den Camp H."/>
            <person name="Overmann J."/>
            <person name="Amann R."/>
            <person name="Jetten M.S.M."/>
            <person name="Mascher T."/>
            <person name="Medema M.H."/>
            <person name="Devos D.P."/>
            <person name="Kaster A.-K."/>
            <person name="Ovreas L."/>
            <person name="Rohde M."/>
            <person name="Galperin M.Y."/>
            <person name="Jogler C."/>
        </authorList>
    </citation>
    <scope>NUCLEOTIDE SEQUENCE [LARGE SCALE GENOMIC DNA]</scope>
    <source>
        <strain evidence="11 12">Pan54</strain>
    </source>
</reference>
<keyword evidence="9 10" id="KW-0472">Membrane</keyword>
<feature type="transmembrane region" description="Helical" evidence="10">
    <location>
        <begin position="139"/>
        <end position="156"/>
    </location>
</feature>
<dbReference type="GO" id="GO:0005886">
    <property type="term" value="C:plasma membrane"/>
    <property type="evidence" value="ECO:0007669"/>
    <property type="project" value="UniProtKB-SubCell"/>
</dbReference>
<protein>
    <recommendedName>
        <fullName evidence="4">Nicotinamide riboside transporter PnuC</fullName>
    </recommendedName>
</protein>
<proteinExistence type="inferred from homology"/>
<feature type="transmembrane region" description="Helical" evidence="10">
    <location>
        <begin position="162"/>
        <end position="179"/>
    </location>
</feature>
<dbReference type="InterPro" id="IPR006419">
    <property type="entry name" value="NMN_transpt_PnuC"/>
</dbReference>
<feature type="transmembrane region" description="Helical" evidence="10">
    <location>
        <begin position="88"/>
        <end position="106"/>
    </location>
</feature>
<keyword evidence="6" id="KW-1003">Cell membrane</keyword>
<dbReference type="EMBL" id="SJPG01000001">
    <property type="protein sequence ID" value="TWT60848.1"/>
    <property type="molecule type" value="Genomic_DNA"/>
</dbReference>
<evidence type="ECO:0000313" key="12">
    <source>
        <dbReference type="Proteomes" id="UP000316095"/>
    </source>
</evidence>
<evidence type="ECO:0000256" key="1">
    <source>
        <dbReference type="ARBA" id="ARBA00002672"/>
    </source>
</evidence>
<gene>
    <name evidence="11" type="primary">pnuC</name>
    <name evidence="11" type="ORF">Pan54_15760</name>
</gene>
<evidence type="ECO:0000256" key="4">
    <source>
        <dbReference type="ARBA" id="ARBA00017522"/>
    </source>
</evidence>
<dbReference type="OrthoDB" id="9791248at2"/>
<keyword evidence="8 10" id="KW-1133">Transmembrane helix</keyword>
<dbReference type="Proteomes" id="UP000316095">
    <property type="component" value="Unassembled WGS sequence"/>
</dbReference>
<evidence type="ECO:0000256" key="9">
    <source>
        <dbReference type="ARBA" id="ARBA00023136"/>
    </source>
</evidence>
<comment type="similarity">
    <text evidence="3">Belongs to the nicotinamide ribonucleoside (NR) uptake permease (TC 4.B.1) family.</text>
</comment>
<dbReference type="PANTHER" id="PTHR36122">
    <property type="entry name" value="NICOTINAMIDE RIBOSIDE TRANSPORTER PNUC"/>
    <property type="match status" value="1"/>
</dbReference>
<sequence length="191" mass="21741">MTGIELAAVLFGLACVWLTIRQNIWCWPTGLVQVILYVIIFYQVKLYSDLILHLVYIGMQIYGWHHWLYGGKDQEALPVSTLTSQQRLLWILVAGLITPLWGFGMAKYTDATFPYGDAFTTVASLIAQWLLAQKKLESWYFWIAVDVIAIGIYWQKNLVLTAGLYAVFLVLAVIGLLAWRKAYSSNRSEAI</sequence>
<comment type="caution">
    <text evidence="11">The sequence shown here is derived from an EMBL/GenBank/DDBJ whole genome shotgun (WGS) entry which is preliminary data.</text>
</comment>
<keyword evidence="7 10" id="KW-0812">Transmembrane</keyword>
<keyword evidence="12" id="KW-1185">Reference proteome</keyword>